<evidence type="ECO:0000259" key="1">
    <source>
        <dbReference type="Pfam" id="PF01425"/>
    </source>
</evidence>
<dbReference type="InterPro" id="IPR036928">
    <property type="entry name" value="AS_sf"/>
</dbReference>
<dbReference type="Pfam" id="PF01425">
    <property type="entry name" value="Amidase"/>
    <property type="match status" value="1"/>
</dbReference>
<dbReference type="InterPro" id="IPR023631">
    <property type="entry name" value="Amidase_dom"/>
</dbReference>
<dbReference type="NCBIfam" id="NF004816">
    <property type="entry name" value="PRK06170.1"/>
    <property type="match status" value="1"/>
</dbReference>
<dbReference type="EMBL" id="LMWU01000052">
    <property type="protein sequence ID" value="KUN59190.1"/>
    <property type="molecule type" value="Genomic_DNA"/>
</dbReference>
<dbReference type="SUPFAM" id="SSF75304">
    <property type="entry name" value="Amidase signature (AS) enzymes"/>
    <property type="match status" value="1"/>
</dbReference>
<dbReference type="AlphaFoldDB" id="A0A117QXD6"/>
<proteinExistence type="predicted"/>
<evidence type="ECO:0000313" key="2">
    <source>
        <dbReference type="EMBL" id="KUN59190.1"/>
    </source>
</evidence>
<dbReference type="InterPro" id="IPR052739">
    <property type="entry name" value="FAAH2"/>
</dbReference>
<dbReference type="Gene3D" id="3.90.1300.10">
    <property type="entry name" value="Amidase signature (AS) domain"/>
    <property type="match status" value="1"/>
</dbReference>
<dbReference type="PANTHER" id="PTHR43372:SF4">
    <property type="entry name" value="FATTY-ACID AMIDE HYDROLASE 2"/>
    <property type="match status" value="1"/>
</dbReference>
<accession>A0A117QXD6</accession>
<dbReference type="STRING" id="58343.AQJ46_40630"/>
<dbReference type="Proteomes" id="UP000053669">
    <property type="component" value="Unassembled WGS sequence"/>
</dbReference>
<name>A0A117QXD6_9ACTN</name>
<comment type="caution">
    <text evidence="2">The sequence shown here is derived from an EMBL/GenBank/DDBJ whole genome shotgun (WGS) entry which is preliminary data.</text>
</comment>
<protein>
    <submittedName>
        <fullName evidence="2">Amidase</fullName>
    </submittedName>
</protein>
<dbReference type="GO" id="GO:0012505">
    <property type="term" value="C:endomembrane system"/>
    <property type="evidence" value="ECO:0007669"/>
    <property type="project" value="TreeGrafter"/>
</dbReference>
<evidence type="ECO:0000313" key="3">
    <source>
        <dbReference type="Proteomes" id="UP000053669"/>
    </source>
</evidence>
<organism evidence="2 3">
    <name type="scientific">Streptomyces canus</name>
    <dbReference type="NCBI Taxonomy" id="58343"/>
    <lineage>
        <taxon>Bacteria</taxon>
        <taxon>Bacillati</taxon>
        <taxon>Actinomycetota</taxon>
        <taxon>Actinomycetes</taxon>
        <taxon>Kitasatosporales</taxon>
        <taxon>Streptomycetaceae</taxon>
        <taxon>Streptomyces</taxon>
        <taxon>Streptomyces aurantiacus group</taxon>
    </lineage>
</organism>
<gene>
    <name evidence="2" type="ORF">AQJ46_40630</name>
</gene>
<feature type="domain" description="Amidase" evidence="1">
    <location>
        <begin position="39"/>
        <end position="481"/>
    </location>
</feature>
<sequence length="503" mass="53900">MRLRRSAHTETRLSVRDLPFQPATDQLDALASGQVSSEELLETYLRRIGVHNETLNAVVTLDVERAQFDARAADAKRAAGAELGALHGLPITLKDSYETAGLRTVCGRTHLKDYVPEQDAEAVQRLRAAGAVIIGKTNLPAGNQDVQADNPVFGPTLNPWNTARTSGGSAGGGAVATAAGLTAFDFGSEIGGSTRIPAHFNGLYGHKATWRSIPLIGHVPGGPGVGRWAEIDLACAGAQVRDARDLVPILHATVGPPERDGGFSYTLAPPRANELGAFRVAVWTEDASCPIDHDVVAAVDDALSALKAAGTKVEVRPTSLPVDMTTSHALFQRLLFGAFTYDRSGLTAASNAATLARLVQHPRGEVLDAVRGTFQSHYSWLQADVARHELRHRWAEFFREFDVLLMPVTPTTAPPHHTKPIDRFGRRIQVDGHSRSYWDQVKWSAIANVAGSPATTIPVRTGRDGLPVGLQAMGPSGSDLTTIKFAELLGREVEGYQPPPAFA</sequence>
<reference evidence="2 3" key="1">
    <citation type="submission" date="2015-10" db="EMBL/GenBank/DDBJ databases">
        <title>Draft genome sequence of Streptomyces canus DSM 40017, type strain for the species Streptomyces canus.</title>
        <authorList>
            <person name="Ruckert C."/>
            <person name="Winkler A."/>
            <person name="Kalinowski J."/>
            <person name="Kampfer P."/>
            <person name="Glaeser S."/>
        </authorList>
    </citation>
    <scope>NUCLEOTIDE SEQUENCE [LARGE SCALE GENOMIC DNA]</scope>
    <source>
        <strain evidence="2 3">DSM 40017</strain>
    </source>
</reference>
<dbReference type="PANTHER" id="PTHR43372">
    <property type="entry name" value="FATTY-ACID AMIDE HYDROLASE"/>
    <property type="match status" value="1"/>
</dbReference>